<organism evidence="1 2">
    <name type="scientific">Bordetella genomosp. 1</name>
    <dbReference type="NCBI Taxonomy" id="1395607"/>
    <lineage>
        <taxon>Bacteria</taxon>
        <taxon>Pseudomonadati</taxon>
        <taxon>Pseudomonadota</taxon>
        <taxon>Betaproteobacteria</taxon>
        <taxon>Burkholderiales</taxon>
        <taxon>Alcaligenaceae</taxon>
        <taxon>Bordetella</taxon>
    </lineage>
</organism>
<accession>A0A261SH81</accession>
<name>A0A261SH81_9BORD</name>
<dbReference type="AlphaFoldDB" id="A0A261SH81"/>
<gene>
    <name evidence="1" type="ORF">CEG14_14925</name>
</gene>
<protein>
    <recommendedName>
        <fullName evidence="3">Replication protein</fullName>
    </recommendedName>
</protein>
<evidence type="ECO:0000313" key="1">
    <source>
        <dbReference type="EMBL" id="OZI36302.1"/>
    </source>
</evidence>
<proteinExistence type="predicted"/>
<evidence type="ECO:0000313" key="2">
    <source>
        <dbReference type="Proteomes" id="UP000217005"/>
    </source>
</evidence>
<evidence type="ECO:0008006" key="3">
    <source>
        <dbReference type="Google" id="ProtNLM"/>
    </source>
</evidence>
<dbReference type="Proteomes" id="UP000217005">
    <property type="component" value="Unassembled WGS sequence"/>
</dbReference>
<comment type="caution">
    <text evidence="1">The sequence shown here is derived from an EMBL/GenBank/DDBJ whole genome shotgun (WGS) entry which is preliminary data.</text>
</comment>
<dbReference type="EMBL" id="NEVL01000003">
    <property type="protein sequence ID" value="OZI36302.1"/>
    <property type="molecule type" value="Genomic_DNA"/>
</dbReference>
<reference evidence="1 2" key="1">
    <citation type="submission" date="2017-05" db="EMBL/GenBank/DDBJ databases">
        <title>Complete and WGS of Bordetella genogroups.</title>
        <authorList>
            <person name="Spilker T."/>
            <person name="LiPuma J."/>
        </authorList>
    </citation>
    <scope>NUCLEOTIDE SEQUENCE [LARGE SCALE GENOMIC DNA]</scope>
    <source>
        <strain evidence="1 2">AU17610</strain>
    </source>
</reference>
<sequence>MAAWFAPVPKLDNVSLIVHLWNRFNAMYPGKWTKEFTEEKSITGWLEGWAEAFVEDGLTPNDVATGLRACRRVYDWPPSLSEFMKLCRPFLIPENAFHDAVRGLAARKRGETGHWAHPAIYWATVRIGRHDMENCGYAVLRTRWESALSEELSRGTWEPVPAPVAALPAPDKTAVTAEQAERALKKLTSAAGAVIGDQGRDPKRGAKRILAEMGRKGGRRYSPTVVAMARRAIEQSNPGA</sequence>